<sequence>MTNQAQIWPEGETFTREVLIPTKYEPLPVEITYTVPAFDVVVDTWQNKDPAKGYGLFRQFIVDWDQQDKLTDDVLMSFLVAYPGTDEAIFAGWCEHMKEVLVEKNHSFVHSSHLIN</sequence>
<accession>A0A1C4CJH8</accession>
<gene>
    <name evidence="1" type="ORF">GA0061070_1011110</name>
</gene>
<keyword evidence="2" id="KW-1185">Reference proteome</keyword>
<dbReference type="EMBL" id="FMBC01000011">
    <property type="protein sequence ID" value="SCC19300.1"/>
    <property type="molecule type" value="Genomic_DNA"/>
</dbReference>
<proteinExistence type="predicted"/>
<protein>
    <submittedName>
        <fullName evidence="1">Uncharacterized protein</fullName>
    </submittedName>
</protein>
<dbReference type="Proteomes" id="UP000198515">
    <property type="component" value="Unassembled WGS sequence"/>
</dbReference>
<dbReference type="RefSeq" id="WP_090134980.1">
    <property type="nucleotide sequence ID" value="NZ_FMBC01000011.1"/>
</dbReference>
<dbReference type="OrthoDB" id="6604793at2"/>
<reference evidence="2" key="1">
    <citation type="submission" date="2016-08" db="EMBL/GenBank/DDBJ databases">
        <authorList>
            <person name="Varghese N."/>
            <person name="Submissions Spin"/>
        </authorList>
    </citation>
    <scope>NUCLEOTIDE SEQUENCE [LARGE SCALE GENOMIC DNA]</scope>
    <source>
        <strain evidence="2">REICA_142</strain>
    </source>
</reference>
<dbReference type="AlphaFoldDB" id="A0A1C4CJH8"/>
<evidence type="ECO:0000313" key="2">
    <source>
        <dbReference type="Proteomes" id="UP000198515"/>
    </source>
</evidence>
<name>A0A1C4CJH8_9ENTR</name>
<organism evidence="1 2">
    <name type="scientific">Kosakonia oryziphila</name>
    <dbReference type="NCBI Taxonomy" id="1005667"/>
    <lineage>
        <taxon>Bacteria</taxon>
        <taxon>Pseudomonadati</taxon>
        <taxon>Pseudomonadota</taxon>
        <taxon>Gammaproteobacteria</taxon>
        <taxon>Enterobacterales</taxon>
        <taxon>Enterobacteriaceae</taxon>
        <taxon>Kosakonia</taxon>
    </lineage>
</organism>
<evidence type="ECO:0000313" key="1">
    <source>
        <dbReference type="EMBL" id="SCC19300.1"/>
    </source>
</evidence>